<dbReference type="SUPFAM" id="SSF48264">
    <property type="entry name" value="Cytochrome P450"/>
    <property type="match status" value="1"/>
</dbReference>
<dbReference type="GO" id="GO:0020037">
    <property type="term" value="F:heme binding"/>
    <property type="evidence" value="ECO:0007669"/>
    <property type="project" value="InterPro"/>
</dbReference>
<evidence type="ECO:0000313" key="5">
    <source>
        <dbReference type="EMBL" id="MBB6474933.1"/>
    </source>
</evidence>
<dbReference type="Proteomes" id="UP000555564">
    <property type="component" value="Unassembled WGS sequence"/>
</dbReference>
<name>A0A7X0M7M1_9ACTN</name>
<evidence type="ECO:0000256" key="2">
    <source>
        <dbReference type="ARBA" id="ARBA00010617"/>
    </source>
</evidence>
<dbReference type="PANTHER" id="PTHR24305">
    <property type="entry name" value="CYTOCHROME P450"/>
    <property type="match status" value="1"/>
</dbReference>
<dbReference type="Gene3D" id="1.10.630.10">
    <property type="entry name" value="Cytochrome P450"/>
    <property type="match status" value="1"/>
</dbReference>
<keyword evidence="4" id="KW-0503">Monooxygenase</keyword>
<keyword evidence="6" id="KW-1185">Reference proteome</keyword>
<evidence type="ECO:0000256" key="3">
    <source>
        <dbReference type="PIRSR" id="PIRSR602401-1"/>
    </source>
</evidence>
<dbReference type="PRINTS" id="PR00385">
    <property type="entry name" value="P450"/>
</dbReference>
<reference evidence="5 6" key="1">
    <citation type="submission" date="2020-08" db="EMBL/GenBank/DDBJ databases">
        <title>Sequencing the genomes of 1000 actinobacteria strains.</title>
        <authorList>
            <person name="Klenk H.-P."/>
        </authorList>
    </citation>
    <scope>NUCLEOTIDE SEQUENCE [LARGE SCALE GENOMIC DNA]</scope>
    <source>
        <strain evidence="5 6">DSM 44936</strain>
    </source>
</reference>
<comment type="similarity">
    <text evidence="2 4">Belongs to the cytochrome P450 family.</text>
</comment>
<dbReference type="PANTHER" id="PTHR24305:SF166">
    <property type="entry name" value="CYTOCHROME P450 12A4, MITOCHONDRIAL-RELATED"/>
    <property type="match status" value="1"/>
</dbReference>
<dbReference type="EMBL" id="JACHIU010000001">
    <property type="protein sequence ID" value="MBB6474933.1"/>
    <property type="molecule type" value="Genomic_DNA"/>
</dbReference>
<dbReference type="CDD" id="cd00302">
    <property type="entry name" value="cytochrome_P450"/>
    <property type="match status" value="1"/>
</dbReference>
<dbReference type="InterPro" id="IPR002401">
    <property type="entry name" value="Cyt_P450_E_grp-I"/>
</dbReference>
<feature type="binding site" description="axial binding residue" evidence="3">
    <location>
        <position position="401"/>
    </location>
    <ligand>
        <name>heme</name>
        <dbReference type="ChEBI" id="CHEBI:30413"/>
    </ligand>
    <ligandPart>
        <name>Fe</name>
        <dbReference type="ChEBI" id="CHEBI:18248"/>
    </ligandPart>
</feature>
<dbReference type="PROSITE" id="PS00086">
    <property type="entry name" value="CYTOCHROME_P450"/>
    <property type="match status" value="1"/>
</dbReference>
<keyword evidence="3 4" id="KW-0349">Heme</keyword>
<sequence>MAPEPPVLTTEAPPPPTVTRYGSVNDQRFLIDCYREYGPIFRLPQKGELARKEGDEFVVLSGPEANAFAMKTTNMHQGVDGSVKLRSDNHWEEFSKELGMDEFTREGDMHMRHRTLTGRGYARTTITGRMPEVVAMARSVTSRWTPGQVVPAVRDIQHIVSEQLGRTLIGYSPAAYIDDLVTFVRTTKLTMLLRTRTAELLADPAYERARMRVFEIGYRAIVARLETPADERPGDLLDDLLSVWQPPSPDKLQPLLIAATIGPFLAGLETASYRTGYLLHLLLEHPGVLARVRTEVDEWFAGPLTWDRLKTCRALYGGMMEALRLYPGPARQWYTAEESFVFHDHLVAKGDSVIVVYDTSHHLAELFPDPAAFDVDRYRAPRNEHRNLGAFAPFGVGGHTCLGSGMAEVQVMLNVATMLHDWDLAPDPTGFDPDADADEALRVHVAGPRDR</sequence>
<dbReference type="Pfam" id="PF00067">
    <property type="entry name" value="p450"/>
    <property type="match status" value="1"/>
</dbReference>
<dbReference type="AlphaFoldDB" id="A0A7X0M7M1"/>
<dbReference type="GO" id="GO:0005506">
    <property type="term" value="F:iron ion binding"/>
    <property type="evidence" value="ECO:0007669"/>
    <property type="project" value="InterPro"/>
</dbReference>
<organism evidence="5 6">
    <name type="scientific">Sphaerisporangium rubeum</name>
    <dbReference type="NCBI Taxonomy" id="321317"/>
    <lineage>
        <taxon>Bacteria</taxon>
        <taxon>Bacillati</taxon>
        <taxon>Actinomycetota</taxon>
        <taxon>Actinomycetes</taxon>
        <taxon>Streptosporangiales</taxon>
        <taxon>Streptosporangiaceae</taxon>
        <taxon>Sphaerisporangium</taxon>
    </lineage>
</organism>
<comment type="cofactor">
    <cofactor evidence="1 3">
        <name>heme</name>
        <dbReference type="ChEBI" id="CHEBI:30413"/>
    </cofactor>
</comment>
<evidence type="ECO:0000256" key="4">
    <source>
        <dbReference type="RuleBase" id="RU000461"/>
    </source>
</evidence>
<dbReference type="InterPro" id="IPR001128">
    <property type="entry name" value="Cyt_P450"/>
</dbReference>
<dbReference type="RefSeq" id="WP_184983868.1">
    <property type="nucleotide sequence ID" value="NZ_BAAALO010000038.1"/>
</dbReference>
<accession>A0A7X0M7M1</accession>
<dbReference type="PRINTS" id="PR00463">
    <property type="entry name" value="EP450I"/>
</dbReference>
<comment type="caution">
    <text evidence="5">The sequence shown here is derived from an EMBL/GenBank/DDBJ whole genome shotgun (WGS) entry which is preliminary data.</text>
</comment>
<dbReference type="InterPro" id="IPR017972">
    <property type="entry name" value="Cyt_P450_CS"/>
</dbReference>
<dbReference type="InterPro" id="IPR036396">
    <property type="entry name" value="Cyt_P450_sf"/>
</dbReference>
<keyword evidence="4" id="KW-0560">Oxidoreductase</keyword>
<protein>
    <submittedName>
        <fullName evidence="5">Cytochrome P450</fullName>
    </submittedName>
</protein>
<proteinExistence type="inferred from homology"/>
<dbReference type="GO" id="GO:0016705">
    <property type="term" value="F:oxidoreductase activity, acting on paired donors, with incorporation or reduction of molecular oxygen"/>
    <property type="evidence" value="ECO:0007669"/>
    <property type="project" value="InterPro"/>
</dbReference>
<evidence type="ECO:0000256" key="1">
    <source>
        <dbReference type="ARBA" id="ARBA00001971"/>
    </source>
</evidence>
<keyword evidence="3 4" id="KW-0408">Iron</keyword>
<keyword evidence="3 4" id="KW-0479">Metal-binding</keyword>
<gene>
    <name evidence="5" type="ORF">BJ992_004364</name>
</gene>
<evidence type="ECO:0000313" key="6">
    <source>
        <dbReference type="Proteomes" id="UP000555564"/>
    </source>
</evidence>
<dbReference type="GO" id="GO:0004497">
    <property type="term" value="F:monooxygenase activity"/>
    <property type="evidence" value="ECO:0007669"/>
    <property type="project" value="UniProtKB-KW"/>
</dbReference>
<dbReference type="InterPro" id="IPR050121">
    <property type="entry name" value="Cytochrome_P450_monoxygenase"/>
</dbReference>